<accession>A0A6T8ICA2</accession>
<sequence>MRSKPLVSHYFDFWFFESYADGAGTKKAKCVGRDNKTGCRDWFKTFWAKNPPVYDYSDWFPPRYQVFGTHRVPISSTNKHIETWVFDEGKDFWNTTCGPWRRWYDKGGWIITPKNERVCSNFYDKNPFVFLTDNGTEQLRQNSTVLHEIERALYKK</sequence>
<name>A0A6T8ICA2_9STRA</name>
<dbReference type="AlphaFoldDB" id="A0A6T8ICA2"/>
<dbReference type="EMBL" id="HBEL01015986">
    <property type="protein sequence ID" value="CAD8411507.1"/>
    <property type="molecule type" value="Transcribed_RNA"/>
</dbReference>
<evidence type="ECO:0000313" key="2">
    <source>
        <dbReference type="EMBL" id="CAD8411507.1"/>
    </source>
</evidence>
<evidence type="ECO:0000313" key="1">
    <source>
        <dbReference type="EMBL" id="CAD8411506.1"/>
    </source>
</evidence>
<protein>
    <submittedName>
        <fullName evidence="2">Uncharacterized protein</fullName>
    </submittedName>
</protein>
<reference evidence="2" key="1">
    <citation type="submission" date="2021-01" db="EMBL/GenBank/DDBJ databases">
        <authorList>
            <person name="Corre E."/>
            <person name="Pelletier E."/>
            <person name="Niang G."/>
            <person name="Scheremetjew M."/>
            <person name="Finn R."/>
            <person name="Kale V."/>
            <person name="Holt S."/>
            <person name="Cochrane G."/>
            <person name="Meng A."/>
            <person name="Brown T."/>
            <person name="Cohen L."/>
        </authorList>
    </citation>
    <scope>NUCLEOTIDE SEQUENCE</scope>
    <source>
        <strain evidence="2">CCAP1064/1</strain>
    </source>
</reference>
<organism evidence="2">
    <name type="scientific">Proboscia inermis</name>
    <dbReference type="NCBI Taxonomy" id="420281"/>
    <lineage>
        <taxon>Eukaryota</taxon>
        <taxon>Sar</taxon>
        <taxon>Stramenopiles</taxon>
        <taxon>Ochrophyta</taxon>
        <taxon>Bacillariophyta</taxon>
        <taxon>Coscinodiscophyceae</taxon>
        <taxon>Rhizosoleniophycidae</taxon>
        <taxon>Rhizosoleniales</taxon>
        <taxon>Rhizosoleniaceae</taxon>
        <taxon>Proboscia</taxon>
    </lineage>
</organism>
<proteinExistence type="predicted"/>
<dbReference type="EMBL" id="HBEL01015985">
    <property type="protein sequence ID" value="CAD8411506.1"/>
    <property type="molecule type" value="Transcribed_RNA"/>
</dbReference>
<gene>
    <name evidence="1" type="ORF">PINE0816_LOCUS7630</name>
    <name evidence="2" type="ORF">PINE0816_LOCUS7631</name>
</gene>